<dbReference type="RefSeq" id="WP_284825976.1">
    <property type="nucleotide sequence ID" value="NZ_CP126969.1"/>
</dbReference>
<evidence type="ECO:0000256" key="2">
    <source>
        <dbReference type="SAM" id="SignalP"/>
    </source>
</evidence>
<feature type="region of interest" description="Disordered" evidence="1">
    <location>
        <begin position="26"/>
        <end position="57"/>
    </location>
</feature>
<protein>
    <recommendedName>
        <fullName evidence="5">Secreted protein</fullName>
    </recommendedName>
</protein>
<dbReference type="PROSITE" id="PS51257">
    <property type="entry name" value="PROKAR_LIPOPROTEIN"/>
    <property type="match status" value="1"/>
</dbReference>
<keyword evidence="2" id="KW-0732">Signal</keyword>
<evidence type="ECO:0008006" key="5">
    <source>
        <dbReference type="Google" id="ProtNLM"/>
    </source>
</evidence>
<dbReference type="SUPFAM" id="SSF50969">
    <property type="entry name" value="YVTN repeat-like/Quinoprotein amine dehydrogenase"/>
    <property type="match status" value="1"/>
</dbReference>
<accession>A0ABY8VG30</accession>
<evidence type="ECO:0000256" key="1">
    <source>
        <dbReference type="SAM" id="MobiDB-lite"/>
    </source>
</evidence>
<dbReference type="Proteomes" id="UP001225598">
    <property type="component" value="Chromosome"/>
</dbReference>
<feature type="chain" id="PRO_5046527035" description="Secreted protein" evidence="2">
    <location>
        <begin position="28"/>
        <end position="417"/>
    </location>
</feature>
<gene>
    <name evidence="3" type="ORF">QP027_03340</name>
</gene>
<sequence length="417" mass="45292">MFKYSQRLIVVPLIAASLALTSCTNGKAPTEAAPESADQHTGHNEHNKGEHREVSELKPRVVFSHDNGLTTIDPETGDIINEVDRPGFLRLSGAGDGRHVMVTEGDKLLVFDSGLIDQPHGEHSHYYEETPRLTDVSYDIEKAGHVVPHDGSTALFSDGTGEVTVVPTDAIADAKASSRTISTGEAHHGVAIPLADDSLIHTVGNEDERFTIRQVDARGETLTETTECPNIHGEAASSEGFAFGCTDGPVVFRDGEFHKIKSDGYQRNGNLAGAENSPIVLGDNKLDEDAEQEHPTSIALIDTEKLEVKEVELGSTYWFRSLGRGPGGEGLVLTNDGNLTVIDEETGDITQRIAAIEPWEEKEKWQKPGPILQVAGEYAYITDAENRELIVIDLFDNEIVQRHELDFAPVEMAVATG</sequence>
<dbReference type="Gene3D" id="2.130.10.10">
    <property type="entry name" value="YVTN repeat-like/Quinoprotein amine dehydrogenase"/>
    <property type="match status" value="1"/>
</dbReference>
<proteinExistence type="predicted"/>
<evidence type="ECO:0000313" key="4">
    <source>
        <dbReference type="Proteomes" id="UP001225598"/>
    </source>
</evidence>
<dbReference type="InterPro" id="IPR015943">
    <property type="entry name" value="WD40/YVTN_repeat-like_dom_sf"/>
</dbReference>
<reference evidence="3 4" key="1">
    <citation type="submission" date="2023-05" db="EMBL/GenBank/DDBJ databases">
        <title>Corynebacterium suedekumii sp. nov. and Corynebacterium breve sp. nov. isolated from raw cow's milk.</title>
        <authorList>
            <person name="Baer M.K."/>
            <person name="Mehl L."/>
            <person name="Hellmuth R."/>
            <person name="Marke G."/>
            <person name="Lipski A."/>
        </authorList>
    </citation>
    <scope>NUCLEOTIDE SEQUENCE [LARGE SCALE GENOMIC DNA]</scope>
    <source>
        <strain evidence="3 4">R4</strain>
    </source>
</reference>
<keyword evidence="4" id="KW-1185">Reference proteome</keyword>
<evidence type="ECO:0000313" key="3">
    <source>
        <dbReference type="EMBL" id="WIM68444.1"/>
    </source>
</evidence>
<dbReference type="InterPro" id="IPR011044">
    <property type="entry name" value="Quino_amine_DH_bsu"/>
</dbReference>
<feature type="signal peptide" evidence="2">
    <location>
        <begin position="1"/>
        <end position="27"/>
    </location>
</feature>
<feature type="compositionally biased region" description="Basic and acidic residues" evidence="1">
    <location>
        <begin position="37"/>
        <end position="57"/>
    </location>
</feature>
<organism evidence="3 4">
    <name type="scientific">Corynebacterium breve</name>
    <dbReference type="NCBI Taxonomy" id="3049799"/>
    <lineage>
        <taxon>Bacteria</taxon>
        <taxon>Bacillati</taxon>
        <taxon>Actinomycetota</taxon>
        <taxon>Actinomycetes</taxon>
        <taxon>Mycobacteriales</taxon>
        <taxon>Corynebacteriaceae</taxon>
        <taxon>Corynebacterium</taxon>
    </lineage>
</organism>
<dbReference type="EMBL" id="CP126969">
    <property type="protein sequence ID" value="WIM68444.1"/>
    <property type="molecule type" value="Genomic_DNA"/>
</dbReference>
<name>A0ABY8VG30_9CORY</name>